<evidence type="ECO:0000259" key="7">
    <source>
        <dbReference type="Pfam" id="PF01182"/>
    </source>
</evidence>
<keyword evidence="5 6" id="KW-0378">Hydrolase</keyword>
<organism evidence="8 9">
    <name type="scientific">Furculomyces boomerangus</name>
    <dbReference type="NCBI Taxonomy" id="61424"/>
    <lineage>
        <taxon>Eukaryota</taxon>
        <taxon>Fungi</taxon>
        <taxon>Fungi incertae sedis</taxon>
        <taxon>Zoopagomycota</taxon>
        <taxon>Kickxellomycotina</taxon>
        <taxon>Harpellomycetes</taxon>
        <taxon>Harpellales</taxon>
        <taxon>Harpellaceae</taxon>
        <taxon>Furculomyces</taxon>
    </lineage>
</organism>
<dbReference type="OrthoDB" id="432544at2759"/>
<dbReference type="Gene3D" id="3.40.50.1360">
    <property type="match status" value="1"/>
</dbReference>
<evidence type="ECO:0000256" key="1">
    <source>
        <dbReference type="ARBA" id="ARBA00000832"/>
    </source>
</evidence>
<dbReference type="FunFam" id="3.40.50.1360:FF:000005">
    <property type="entry name" value="6-phosphogluconolactonase"/>
    <property type="match status" value="1"/>
</dbReference>
<dbReference type="Proteomes" id="UP000245699">
    <property type="component" value="Unassembled WGS sequence"/>
</dbReference>
<dbReference type="CDD" id="cd01400">
    <property type="entry name" value="6PGL"/>
    <property type="match status" value="1"/>
</dbReference>
<dbReference type="InterPro" id="IPR006148">
    <property type="entry name" value="Glc/Gal-6P_isomerase"/>
</dbReference>
<dbReference type="InterPro" id="IPR037171">
    <property type="entry name" value="NagB/RpiA_transferase-like"/>
</dbReference>
<dbReference type="SUPFAM" id="SSF100950">
    <property type="entry name" value="NagB/RpiA/CoA transferase-like"/>
    <property type="match status" value="1"/>
</dbReference>
<dbReference type="InterPro" id="IPR005900">
    <property type="entry name" value="6-phosphogluconolactonase_DevB"/>
</dbReference>
<dbReference type="UniPathway" id="UPA00115">
    <property type="reaction ID" value="UER00409"/>
</dbReference>
<dbReference type="NCBIfam" id="TIGR01198">
    <property type="entry name" value="pgl"/>
    <property type="match status" value="1"/>
</dbReference>
<keyword evidence="9" id="KW-1185">Reference proteome</keyword>
<name>A0A2T9Y6C7_9FUNG</name>
<accession>A0A2T9Y6C7</accession>
<evidence type="ECO:0000313" key="8">
    <source>
        <dbReference type="EMBL" id="PVU87868.1"/>
    </source>
</evidence>
<dbReference type="GO" id="GO:0017057">
    <property type="term" value="F:6-phosphogluconolactonase activity"/>
    <property type="evidence" value="ECO:0007669"/>
    <property type="project" value="UniProtKB-UniRule"/>
</dbReference>
<comment type="pathway">
    <text evidence="2 6">Carbohydrate degradation; pentose phosphate pathway; D-ribulose 5-phosphate from D-glucose 6-phosphate (oxidative stage): step 2/3.</text>
</comment>
<sequence length="260" mass="28830">MYEKKVYNFQSGDLVSQALNHFIEKKSAEAIAKTGRFTVAFSGGSLPKTVAKYLVNNKAIDFSKWHVFFADERCVPLNHPDSNYALVKTELLDKIKAGRLVAIPEDQVYALNEKFASNSENAAEDYEHQLISAFVGKSTVRHPVFDLILLGMGPDGHTCSLFPGFPQLQENEKWVTNIDNSPKPPPSRITFTLPVVNNAHNIVFVTTGAGKASIIHEILDQNSKEYPSGLVSPTRGNLYWFLDNESSSKIVSHSISLFGL</sequence>
<protein>
    <recommendedName>
        <fullName evidence="4 6">6-phosphogluconolactonase</fullName>
        <shortName evidence="6">6PGL</shortName>
        <ecNumber evidence="4 6">3.1.1.31</ecNumber>
    </recommendedName>
</protein>
<comment type="caution">
    <text evidence="8">The sequence shown here is derived from an EMBL/GenBank/DDBJ whole genome shotgun (WGS) entry which is preliminary data.</text>
</comment>
<dbReference type="GO" id="GO:0006098">
    <property type="term" value="P:pentose-phosphate shunt"/>
    <property type="evidence" value="ECO:0007669"/>
    <property type="project" value="UniProtKB-UniPathway"/>
</dbReference>
<dbReference type="PANTHER" id="PTHR11054">
    <property type="entry name" value="6-PHOSPHOGLUCONOLACTONASE"/>
    <property type="match status" value="1"/>
</dbReference>
<dbReference type="InterPro" id="IPR039104">
    <property type="entry name" value="6PGL"/>
</dbReference>
<dbReference type="PANTHER" id="PTHR11054:SF0">
    <property type="entry name" value="6-PHOSPHOGLUCONOLACTONASE"/>
    <property type="match status" value="1"/>
</dbReference>
<evidence type="ECO:0000256" key="4">
    <source>
        <dbReference type="ARBA" id="ARBA00013198"/>
    </source>
</evidence>
<dbReference type="STRING" id="61424.A0A2T9Y6C7"/>
<proteinExistence type="inferred from homology"/>
<dbReference type="AlphaFoldDB" id="A0A2T9Y6C7"/>
<evidence type="ECO:0000256" key="2">
    <source>
        <dbReference type="ARBA" id="ARBA00004961"/>
    </source>
</evidence>
<evidence type="ECO:0000256" key="6">
    <source>
        <dbReference type="RuleBase" id="RU365095"/>
    </source>
</evidence>
<comment type="function">
    <text evidence="6">Hydrolysis of 6-phosphogluconolactone to 6-phosphogluconate.</text>
</comment>
<gene>
    <name evidence="8" type="ORF">BB559_005841</name>
</gene>
<feature type="domain" description="Glucosamine/galactosamine-6-phosphate isomerase" evidence="7">
    <location>
        <begin position="13"/>
        <end position="240"/>
    </location>
</feature>
<evidence type="ECO:0000313" key="9">
    <source>
        <dbReference type="Proteomes" id="UP000245699"/>
    </source>
</evidence>
<dbReference type="GO" id="GO:0005975">
    <property type="term" value="P:carbohydrate metabolic process"/>
    <property type="evidence" value="ECO:0007669"/>
    <property type="project" value="UniProtKB-UniRule"/>
</dbReference>
<comment type="catalytic activity">
    <reaction evidence="1 6">
        <text>6-phospho-D-glucono-1,5-lactone + H2O = 6-phospho-D-gluconate + H(+)</text>
        <dbReference type="Rhea" id="RHEA:12556"/>
        <dbReference type="ChEBI" id="CHEBI:15377"/>
        <dbReference type="ChEBI" id="CHEBI:15378"/>
        <dbReference type="ChEBI" id="CHEBI:57955"/>
        <dbReference type="ChEBI" id="CHEBI:58759"/>
        <dbReference type="EC" id="3.1.1.31"/>
    </reaction>
</comment>
<dbReference type="Pfam" id="PF01182">
    <property type="entry name" value="Glucosamine_iso"/>
    <property type="match status" value="1"/>
</dbReference>
<dbReference type="EMBL" id="MBFT01000680">
    <property type="protein sequence ID" value="PVU87868.1"/>
    <property type="molecule type" value="Genomic_DNA"/>
</dbReference>
<comment type="similarity">
    <text evidence="3 6">Belongs to the glucosamine/galactosamine-6-phosphate isomerase family. 6-phosphogluconolactonase subfamily.</text>
</comment>
<dbReference type="EC" id="3.1.1.31" evidence="4 6"/>
<reference evidence="8 9" key="1">
    <citation type="journal article" date="2018" name="MBio">
        <title>Comparative Genomics Reveals the Core Gene Toolbox for the Fungus-Insect Symbiosis.</title>
        <authorList>
            <person name="Wang Y."/>
            <person name="Stata M."/>
            <person name="Wang W."/>
            <person name="Stajich J.E."/>
            <person name="White M.M."/>
            <person name="Moncalvo J.M."/>
        </authorList>
    </citation>
    <scope>NUCLEOTIDE SEQUENCE [LARGE SCALE GENOMIC DNA]</scope>
    <source>
        <strain evidence="8 9">AUS-77-4</strain>
    </source>
</reference>
<evidence type="ECO:0000256" key="5">
    <source>
        <dbReference type="ARBA" id="ARBA00022801"/>
    </source>
</evidence>
<evidence type="ECO:0000256" key="3">
    <source>
        <dbReference type="ARBA" id="ARBA00010662"/>
    </source>
</evidence>